<sequence length="255" mass="28080">MRKRKKWMWIGSAVIIVCIAGGSFFVWKQHADSQMKAPVVNNPKPVAMDAGSEVRVMAVGGSVAHGWDDNVTDGGYLARAFKTLSQKTGVQYQFLNKSVEGDGPDQMAAKFPALLKDNRPQVLVISWGMLDDISKKTPVATFKKDVHSEIQQALAAHMKVLVVTPPVTAASYAVHDGPLEDQLVEDEIQVAQSFHSSDVYVFNVFDEMKSYLTAHHQDVSMYEGDGWHPNAAGHELAGQLLAQDMLNQFVTTTKH</sequence>
<keyword evidence="1" id="KW-1133">Transmembrane helix</keyword>
<proteinExistence type="predicted"/>
<dbReference type="SUPFAM" id="SSF52266">
    <property type="entry name" value="SGNH hydrolase"/>
    <property type="match status" value="1"/>
</dbReference>
<accession>A0ABW4JMG2</accession>
<name>A0ABW4JMG2_9BACL</name>
<keyword evidence="1" id="KW-0812">Transmembrane</keyword>
<organism evidence="3 4">
    <name type="scientific">Alicyclobacillus fodiniaquatilis</name>
    <dbReference type="NCBI Taxonomy" id="1661150"/>
    <lineage>
        <taxon>Bacteria</taxon>
        <taxon>Bacillati</taxon>
        <taxon>Bacillota</taxon>
        <taxon>Bacilli</taxon>
        <taxon>Bacillales</taxon>
        <taxon>Alicyclobacillaceae</taxon>
        <taxon>Alicyclobacillus</taxon>
    </lineage>
</organism>
<feature type="transmembrane region" description="Helical" evidence="1">
    <location>
        <begin position="7"/>
        <end position="27"/>
    </location>
</feature>
<evidence type="ECO:0000256" key="1">
    <source>
        <dbReference type="SAM" id="Phobius"/>
    </source>
</evidence>
<dbReference type="Pfam" id="PF13472">
    <property type="entry name" value="Lipase_GDSL_2"/>
    <property type="match status" value="1"/>
</dbReference>
<keyword evidence="4" id="KW-1185">Reference proteome</keyword>
<dbReference type="PANTHER" id="PTHR30383">
    <property type="entry name" value="THIOESTERASE 1/PROTEASE 1/LYSOPHOSPHOLIPASE L1"/>
    <property type="match status" value="1"/>
</dbReference>
<dbReference type="EMBL" id="JBHUCX010000092">
    <property type="protein sequence ID" value="MFD1677284.1"/>
    <property type="molecule type" value="Genomic_DNA"/>
</dbReference>
<comment type="caution">
    <text evidence="3">The sequence shown here is derived from an EMBL/GenBank/DDBJ whole genome shotgun (WGS) entry which is preliminary data.</text>
</comment>
<keyword evidence="1" id="KW-0472">Membrane</keyword>
<dbReference type="Gene3D" id="3.40.50.1110">
    <property type="entry name" value="SGNH hydrolase"/>
    <property type="match status" value="1"/>
</dbReference>
<evidence type="ECO:0000313" key="3">
    <source>
        <dbReference type="EMBL" id="MFD1677284.1"/>
    </source>
</evidence>
<protein>
    <submittedName>
        <fullName evidence="3">GDSL-type esterase/lipase family protein</fullName>
    </submittedName>
</protein>
<evidence type="ECO:0000259" key="2">
    <source>
        <dbReference type="Pfam" id="PF13472"/>
    </source>
</evidence>
<reference evidence="4" key="1">
    <citation type="journal article" date="2019" name="Int. J. Syst. Evol. Microbiol.">
        <title>The Global Catalogue of Microorganisms (GCM) 10K type strain sequencing project: providing services to taxonomists for standard genome sequencing and annotation.</title>
        <authorList>
            <consortium name="The Broad Institute Genomics Platform"/>
            <consortium name="The Broad Institute Genome Sequencing Center for Infectious Disease"/>
            <person name="Wu L."/>
            <person name="Ma J."/>
        </authorList>
    </citation>
    <scope>NUCLEOTIDE SEQUENCE [LARGE SCALE GENOMIC DNA]</scope>
    <source>
        <strain evidence="4">CGMCC 1.12286</strain>
    </source>
</reference>
<gene>
    <name evidence="3" type="ORF">ACFSB2_21665</name>
</gene>
<evidence type="ECO:0000313" key="4">
    <source>
        <dbReference type="Proteomes" id="UP001597079"/>
    </source>
</evidence>
<dbReference type="InterPro" id="IPR013830">
    <property type="entry name" value="SGNH_hydro"/>
</dbReference>
<dbReference type="InterPro" id="IPR036514">
    <property type="entry name" value="SGNH_hydro_sf"/>
</dbReference>
<dbReference type="RefSeq" id="WP_377945191.1">
    <property type="nucleotide sequence ID" value="NZ_JBHUCX010000092.1"/>
</dbReference>
<feature type="domain" description="SGNH hydrolase-type esterase" evidence="2">
    <location>
        <begin position="58"/>
        <end position="236"/>
    </location>
</feature>
<dbReference type="InterPro" id="IPR051532">
    <property type="entry name" value="Ester_Hydrolysis_Enzymes"/>
</dbReference>
<dbReference type="Proteomes" id="UP001597079">
    <property type="component" value="Unassembled WGS sequence"/>
</dbReference>